<proteinExistence type="predicted"/>
<protein>
    <submittedName>
        <fullName evidence="1">Uncharacterized protein</fullName>
    </submittedName>
</protein>
<feature type="non-terminal residue" evidence="1">
    <location>
        <position position="1"/>
    </location>
</feature>
<sequence length="41" mass="4351">EEAPNATQARIAKENVKTDCSKEEGIASDETASDDSLVIIT</sequence>
<name>A0A699VDR6_TANCI</name>
<gene>
    <name evidence="1" type="ORF">Tci_903897</name>
</gene>
<dbReference type="EMBL" id="BKCJ011418932">
    <property type="protein sequence ID" value="GFD31928.1"/>
    <property type="molecule type" value="Genomic_DNA"/>
</dbReference>
<reference evidence="1" key="1">
    <citation type="journal article" date="2019" name="Sci. Rep.">
        <title>Draft genome of Tanacetum cinerariifolium, the natural source of mosquito coil.</title>
        <authorList>
            <person name="Yamashiro T."/>
            <person name="Shiraishi A."/>
            <person name="Satake H."/>
            <person name="Nakayama K."/>
        </authorList>
    </citation>
    <scope>NUCLEOTIDE SEQUENCE</scope>
</reference>
<dbReference type="AlphaFoldDB" id="A0A699VDR6"/>
<organism evidence="1">
    <name type="scientific">Tanacetum cinerariifolium</name>
    <name type="common">Dalmatian daisy</name>
    <name type="synonym">Chrysanthemum cinerariifolium</name>
    <dbReference type="NCBI Taxonomy" id="118510"/>
    <lineage>
        <taxon>Eukaryota</taxon>
        <taxon>Viridiplantae</taxon>
        <taxon>Streptophyta</taxon>
        <taxon>Embryophyta</taxon>
        <taxon>Tracheophyta</taxon>
        <taxon>Spermatophyta</taxon>
        <taxon>Magnoliopsida</taxon>
        <taxon>eudicotyledons</taxon>
        <taxon>Gunneridae</taxon>
        <taxon>Pentapetalae</taxon>
        <taxon>asterids</taxon>
        <taxon>campanulids</taxon>
        <taxon>Asterales</taxon>
        <taxon>Asteraceae</taxon>
        <taxon>Asteroideae</taxon>
        <taxon>Anthemideae</taxon>
        <taxon>Anthemidinae</taxon>
        <taxon>Tanacetum</taxon>
    </lineage>
</organism>
<accession>A0A699VDR6</accession>
<comment type="caution">
    <text evidence="1">The sequence shown here is derived from an EMBL/GenBank/DDBJ whole genome shotgun (WGS) entry which is preliminary data.</text>
</comment>
<evidence type="ECO:0000313" key="1">
    <source>
        <dbReference type="EMBL" id="GFD31928.1"/>
    </source>
</evidence>